<evidence type="ECO:0000313" key="4">
    <source>
        <dbReference type="Proteomes" id="UP000647235"/>
    </source>
</evidence>
<dbReference type="RefSeq" id="WP_186856224.1">
    <property type="nucleotide sequence ID" value="NZ_JACOOY010000025.1"/>
</dbReference>
<keyword evidence="4" id="KW-1185">Reference proteome</keyword>
<dbReference type="EMBL" id="JACOOY010000025">
    <property type="protein sequence ID" value="MBC5666296.1"/>
    <property type="molecule type" value="Genomic_DNA"/>
</dbReference>
<dbReference type="PANTHER" id="PTHR46558:SF13">
    <property type="entry name" value="HTH-TYPE TRANSCRIPTIONAL REGULATOR IMMR"/>
    <property type="match status" value="1"/>
</dbReference>
<dbReference type="Proteomes" id="UP000647235">
    <property type="component" value="Unassembled WGS sequence"/>
</dbReference>
<proteinExistence type="predicted"/>
<dbReference type="InterPro" id="IPR010982">
    <property type="entry name" value="Lambda_DNA-bd_dom_sf"/>
</dbReference>
<accession>A0ABR7EY79</accession>
<dbReference type="SMART" id="SM00530">
    <property type="entry name" value="HTH_XRE"/>
    <property type="match status" value="1"/>
</dbReference>
<dbReference type="PANTHER" id="PTHR46558">
    <property type="entry name" value="TRACRIPTIONAL REGULATORY PROTEIN-RELATED-RELATED"/>
    <property type="match status" value="1"/>
</dbReference>
<dbReference type="InterPro" id="IPR001387">
    <property type="entry name" value="Cro/C1-type_HTH"/>
</dbReference>
<evidence type="ECO:0000256" key="1">
    <source>
        <dbReference type="ARBA" id="ARBA00023125"/>
    </source>
</evidence>
<evidence type="ECO:0000259" key="2">
    <source>
        <dbReference type="PROSITE" id="PS50943"/>
    </source>
</evidence>
<dbReference type="Pfam" id="PF01381">
    <property type="entry name" value="HTH_3"/>
    <property type="match status" value="1"/>
</dbReference>
<protein>
    <submittedName>
        <fullName evidence="3">Helix-turn-helix transcriptional regulator</fullName>
    </submittedName>
</protein>
<feature type="domain" description="HTH cro/C1-type" evidence="2">
    <location>
        <begin position="7"/>
        <end position="61"/>
    </location>
</feature>
<gene>
    <name evidence="3" type="ORF">H8S07_13775</name>
</gene>
<keyword evidence="1" id="KW-0238">DNA-binding</keyword>
<organism evidence="3 4">
    <name type="scientific">Dorea hominis</name>
    <dbReference type="NCBI Taxonomy" id="2763040"/>
    <lineage>
        <taxon>Bacteria</taxon>
        <taxon>Bacillati</taxon>
        <taxon>Bacillota</taxon>
        <taxon>Clostridia</taxon>
        <taxon>Lachnospirales</taxon>
        <taxon>Lachnospiraceae</taxon>
        <taxon>Dorea</taxon>
    </lineage>
</organism>
<dbReference type="CDD" id="cd00093">
    <property type="entry name" value="HTH_XRE"/>
    <property type="match status" value="1"/>
</dbReference>
<comment type="caution">
    <text evidence="3">The sequence shown here is derived from an EMBL/GenBank/DDBJ whole genome shotgun (WGS) entry which is preliminary data.</text>
</comment>
<evidence type="ECO:0000313" key="3">
    <source>
        <dbReference type="EMBL" id="MBC5666296.1"/>
    </source>
</evidence>
<sequence>MKLGQNIAMYRKEAGLTQEQLAEKCEVSRQAVTKWESGISEPSLEKIICLSEIFSVSIDTLLNGKKEEAKLNHAYYRFIYMAIMILWGADKDEKLKELERVLALKALYEVVETEFINEQGKIYEKYLVKNTTEEERKNYIRMPNRIITPKEEWNPFDDYIEGKCEVTVGLQEIEERLEKELNALQPGE</sequence>
<name>A0ABR7EY79_9FIRM</name>
<dbReference type="PROSITE" id="PS50943">
    <property type="entry name" value="HTH_CROC1"/>
    <property type="match status" value="1"/>
</dbReference>
<reference evidence="3 4" key="1">
    <citation type="submission" date="2020-08" db="EMBL/GenBank/DDBJ databases">
        <title>Genome public.</title>
        <authorList>
            <person name="Liu C."/>
            <person name="Sun Q."/>
        </authorList>
    </citation>
    <scope>NUCLEOTIDE SEQUENCE [LARGE SCALE GENOMIC DNA]</scope>
    <source>
        <strain evidence="3 4">NSJ-36</strain>
    </source>
</reference>
<dbReference type="Gene3D" id="1.10.260.40">
    <property type="entry name" value="lambda repressor-like DNA-binding domains"/>
    <property type="match status" value="1"/>
</dbReference>
<dbReference type="SUPFAM" id="SSF47413">
    <property type="entry name" value="lambda repressor-like DNA-binding domains"/>
    <property type="match status" value="1"/>
</dbReference>